<accession>A0A4D6KTC6</accession>
<reference evidence="1 2" key="1">
    <citation type="submission" date="2019-04" db="EMBL/GenBank/DDBJ databases">
        <title>An improved genome assembly and genetic linkage map for asparagus bean, Vigna unguiculata ssp. sesquipedialis.</title>
        <authorList>
            <person name="Xia Q."/>
            <person name="Zhang R."/>
            <person name="Dong Y."/>
        </authorList>
    </citation>
    <scope>NUCLEOTIDE SEQUENCE [LARGE SCALE GENOMIC DNA]</scope>
    <source>
        <tissue evidence="1">Leaf</tissue>
    </source>
</reference>
<name>A0A4D6KTC6_VIGUN</name>
<proteinExistence type="predicted"/>
<evidence type="ECO:0000313" key="2">
    <source>
        <dbReference type="Proteomes" id="UP000501690"/>
    </source>
</evidence>
<gene>
    <name evidence="1" type="ORF">DEO72_LG1g2052</name>
</gene>
<organism evidence="1 2">
    <name type="scientific">Vigna unguiculata</name>
    <name type="common">Cowpea</name>
    <dbReference type="NCBI Taxonomy" id="3917"/>
    <lineage>
        <taxon>Eukaryota</taxon>
        <taxon>Viridiplantae</taxon>
        <taxon>Streptophyta</taxon>
        <taxon>Embryophyta</taxon>
        <taxon>Tracheophyta</taxon>
        <taxon>Spermatophyta</taxon>
        <taxon>Magnoliopsida</taxon>
        <taxon>eudicotyledons</taxon>
        <taxon>Gunneridae</taxon>
        <taxon>Pentapetalae</taxon>
        <taxon>rosids</taxon>
        <taxon>fabids</taxon>
        <taxon>Fabales</taxon>
        <taxon>Fabaceae</taxon>
        <taxon>Papilionoideae</taxon>
        <taxon>50 kb inversion clade</taxon>
        <taxon>NPAAA clade</taxon>
        <taxon>indigoferoid/millettioid clade</taxon>
        <taxon>Phaseoleae</taxon>
        <taxon>Vigna</taxon>
    </lineage>
</organism>
<evidence type="ECO:0000313" key="1">
    <source>
        <dbReference type="EMBL" id="QCD78419.1"/>
    </source>
</evidence>
<dbReference type="EMBL" id="CP039345">
    <property type="protein sequence ID" value="QCD78419.1"/>
    <property type="molecule type" value="Genomic_DNA"/>
</dbReference>
<sequence>MSMKLHNWSSSEYKELVLIYSEGSKSNILGLRYDQNRVLLRLRNSFCGSGATRELLVEVTAKKGNTREGFYFWAVKVTTGRLDDTRNHNGFNVCDNKYWSELCGKESCFYEVIRKVGNRNSEEKVNWEFSHWYSVSGGTRIVYSVIIECDKTSGLKTEFKGPFKCLNLVKEPESETALTLQKKKKEPTKEAERKFVESKIEGKEYILLAGGCDQRATVVNNIVNSGTFNGGGNGSKYENCKIDMRSDFKSSS</sequence>
<keyword evidence="2" id="KW-1185">Reference proteome</keyword>
<dbReference type="AlphaFoldDB" id="A0A4D6KTC6"/>
<protein>
    <submittedName>
        <fullName evidence="1">Uncharacterized protein</fullName>
    </submittedName>
</protein>
<dbReference type="Proteomes" id="UP000501690">
    <property type="component" value="Linkage Group LG1"/>
</dbReference>